<dbReference type="Proteomes" id="UP000261931">
    <property type="component" value="Unassembled WGS sequence"/>
</dbReference>
<protein>
    <submittedName>
        <fullName evidence="3">DUF4111 domain-containing protein</fullName>
    </submittedName>
</protein>
<evidence type="ECO:0000256" key="1">
    <source>
        <dbReference type="ARBA" id="ARBA00022679"/>
    </source>
</evidence>
<dbReference type="EMBL" id="QVLS01000001">
    <property type="protein sequence ID" value="RFP82596.1"/>
    <property type="molecule type" value="Genomic_DNA"/>
</dbReference>
<dbReference type="GO" id="GO:0016740">
    <property type="term" value="F:transferase activity"/>
    <property type="evidence" value="ECO:0007669"/>
    <property type="project" value="UniProtKB-KW"/>
</dbReference>
<dbReference type="InterPro" id="IPR025184">
    <property type="entry name" value="AadA_C"/>
</dbReference>
<feature type="domain" description="Adenylyltransferase AadA C-terminal" evidence="2">
    <location>
        <begin position="6"/>
        <end position="31"/>
    </location>
</feature>
<evidence type="ECO:0000259" key="2">
    <source>
        <dbReference type="Pfam" id="PF13427"/>
    </source>
</evidence>
<evidence type="ECO:0000313" key="3">
    <source>
        <dbReference type="EMBL" id="RFP82596.1"/>
    </source>
</evidence>
<gene>
    <name evidence="3" type="ORF">DY262_01865</name>
</gene>
<sequence length="55" mass="5910">MPRTDLVLALARIWYTAETGAIGSKAHAADCLPRRRLRSAAARTMTPRPGSEASS</sequence>
<dbReference type="AlphaFoldDB" id="A0A372EPZ7"/>
<comment type="caution">
    <text evidence="3">The sequence shown here is derived from an EMBL/GenBank/DDBJ whole genome shotgun (WGS) entry which is preliminary data.</text>
</comment>
<dbReference type="RefSeq" id="WP_116957276.1">
    <property type="nucleotide sequence ID" value="NZ_QVLS01000001.1"/>
</dbReference>
<dbReference type="Pfam" id="PF13427">
    <property type="entry name" value="AadA_C"/>
    <property type="match status" value="1"/>
</dbReference>
<name>A0A372EPZ7_9BURK</name>
<keyword evidence="1" id="KW-0808">Transferase</keyword>
<organism evidence="3 4">
    <name type="scientific">Hydrogenophaga borbori</name>
    <dbReference type="NCBI Taxonomy" id="2294117"/>
    <lineage>
        <taxon>Bacteria</taxon>
        <taxon>Pseudomonadati</taxon>
        <taxon>Pseudomonadota</taxon>
        <taxon>Betaproteobacteria</taxon>
        <taxon>Burkholderiales</taxon>
        <taxon>Comamonadaceae</taxon>
        <taxon>Hydrogenophaga</taxon>
    </lineage>
</organism>
<proteinExistence type="predicted"/>
<evidence type="ECO:0000313" key="4">
    <source>
        <dbReference type="Proteomes" id="UP000261931"/>
    </source>
</evidence>
<keyword evidence="4" id="KW-1185">Reference proteome</keyword>
<reference evidence="3 4" key="1">
    <citation type="submission" date="2018-08" db="EMBL/GenBank/DDBJ databases">
        <title>Hydrogenophaga sp. LA-38 isolated from sludge.</title>
        <authorList>
            <person name="Im W.-T."/>
        </authorList>
    </citation>
    <scope>NUCLEOTIDE SEQUENCE [LARGE SCALE GENOMIC DNA]</scope>
    <source>
        <strain evidence="3 4">LA-38</strain>
    </source>
</reference>
<accession>A0A372EPZ7</accession>